<feature type="transmembrane region" description="Helical" evidence="6">
    <location>
        <begin position="490"/>
        <end position="511"/>
    </location>
</feature>
<dbReference type="GO" id="GO:0016887">
    <property type="term" value="F:ATP hydrolysis activity"/>
    <property type="evidence" value="ECO:0007669"/>
    <property type="project" value="InterPro"/>
</dbReference>
<dbReference type="InterPro" id="IPR013525">
    <property type="entry name" value="ABC2_TM"/>
</dbReference>
<dbReference type="OrthoDB" id="245989at2759"/>
<gene>
    <name evidence="9" type="ORF">D9758_017182</name>
</gene>
<evidence type="ECO:0000256" key="6">
    <source>
        <dbReference type="SAM" id="Phobius"/>
    </source>
</evidence>
<evidence type="ECO:0000256" key="5">
    <source>
        <dbReference type="ARBA" id="ARBA00023136"/>
    </source>
</evidence>
<keyword evidence="5 6" id="KW-0472">Membrane</keyword>
<proteinExistence type="predicted"/>
<feature type="domain" description="ABC transporter" evidence="7">
    <location>
        <begin position="48"/>
        <end position="170"/>
    </location>
</feature>
<dbReference type="Proteomes" id="UP000559256">
    <property type="component" value="Unassembled WGS sequence"/>
</dbReference>
<evidence type="ECO:0000256" key="2">
    <source>
        <dbReference type="ARBA" id="ARBA00022448"/>
    </source>
</evidence>
<evidence type="ECO:0000256" key="4">
    <source>
        <dbReference type="ARBA" id="ARBA00022989"/>
    </source>
</evidence>
<evidence type="ECO:0000256" key="3">
    <source>
        <dbReference type="ARBA" id="ARBA00022692"/>
    </source>
</evidence>
<protein>
    <submittedName>
        <fullName evidence="9">Uncharacterized protein</fullName>
    </submittedName>
</protein>
<dbReference type="GO" id="GO:0140359">
    <property type="term" value="F:ABC-type transporter activity"/>
    <property type="evidence" value="ECO:0007669"/>
    <property type="project" value="InterPro"/>
</dbReference>
<evidence type="ECO:0000259" key="7">
    <source>
        <dbReference type="Pfam" id="PF00005"/>
    </source>
</evidence>
<dbReference type="AlphaFoldDB" id="A0A8H5C2G6"/>
<comment type="caution">
    <text evidence="9">The sequence shown here is derived from an EMBL/GenBank/DDBJ whole genome shotgun (WGS) entry which is preliminary data.</text>
</comment>
<keyword evidence="2" id="KW-0813">Transport</keyword>
<dbReference type="PANTHER" id="PTHR19241">
    <property type="entry name" value="ATP-BINDING CASSETTE TRANSPORTER"/>
    <property type="match status" value="1"/>
</dbReference>
<evidence type="ECO:0000313" key="10">
    <source>
        <dbReference type="Proteomes" id="UP000559256"/>
    </source>
</evidence>
<dbReference type="Pfam" id="PF00005">
    <property type="entry name" value="ABC_tran"/>
    <property type="match status" value="1"/>
</dbReference>
<comment type="subcellular location">
    <subcellularLocation>
        <location evidence="1">Membrane</location>
        <topology evidence="1">Multi-pass membrane protein</topology>
    </subcellularLocation>
</comment>
<dbReference type="Pfam" id="PF01061">
    <property type="entry name" value="ABC2_membrane"/>
    <property type="match status" value="1"/>
</dbReference>
<dbReference type="InterPro" id="IPR017871">
    <property type="entry name" value="ABC_transporter-like_CS"/>
</dbReference>
<dbReference type="Gene3D" id="3.40.50.300">
    <property type="entry name" value="P-loop containing nucleotide triphosphate hydrolases"/>
    <property type="match status" value="1"/>
</dbReference>
<feature type="domain" description="ABC-2 type transporter transmembrane" evidence="8">
    <location>
        <begin position="342"/>
        <end position="477"/>
    </location>
</feature>
<dbReference type="EMBL" id="JAACJM010000286">
    <property type="protein sequence ID" value="KAF5333783.1"/>
    <property type="molecule type" value="Genomic_DNA"/>
</dbReference>
<keyword evidence="10" id="KW-1185">Reference proteome</keyword>
<sequence>MSSCGRPGRGYWRVLRVWCGQGRCYSSSAAHPQAVPPSSRLSCQTHSFSSVEGSIHLGLFIPSEISSHFRGDVTYCPEDDIHFPTLTVQQTLSFAATTRTPRTLAECPTPQKFRNQFVDILQNMLGLSHTRNTVVGNEALRGVSGGEKKRVSVGEMLAVRSVLGCWDSTTRGLDSSTALESLRHFRTATSLPNQDDGRLTTIMALYQASDALYDVFDKTCVLYEGRMVYFGPAHRTRAYFEELGFERATQGQTVGDFLVSVTDPKERIVRKGFESSAPRTPAEFAERFLKSELGRVNREEMEKYSREILGTELKARYMESIAQEKSRSLPKTSPFTVLMWAQLLALMKRRMQILRGSIGNQFMIFASFVIFGIVLGTVFYNSPESTDAYFSRAGAVFYTVLFLTLSAMSEIPIPFSQRPIVIRQYRSALYLPFLEALSQTLVDIPISFTTLVYSIIIYFMVGLQTTAAQFFTFFVTLIRKWPDFIEGLPWVFWLPTGLLDFWHLCIFRSLALLG</sequence>
<dbReference type="SUPFAM" id="SSF52540">
    <property type="entry name" value="P-loop containing nucleoside triphosphate hydrolases"/>
    <property type="match status" value="1"/>
</dbReference>
<feature type="transmembrane region" description="Helical" evidence="6">
    <location>
        <begin position="455"/>
        <end position="478"/>
    </location>
</feature>
<dbReference type="GO" id="GO:0005524">
    <property type="term" value="F:ATP binding"/>
    <property type="evidence" value="ECO:0007669"/>
    <property type="project" value="InterPro"/>
</dbReference>
<name>A0A8H5C2G6_9AGAR</name>
<reference evidence="9 10" key="1">
    <citation type="journal article" date="2020" name="ISME J.">
        <title>Uncovering the hidden diversity of litter-decomposition mechanisms in mushroom-forming fungi.</title>
        <authorList>
            <person name="Floudas D."/>
            <person name="Bentzer J."/>
            <person name="Ahren D."/>
            <person name="Johansson T."/>
            <person name="Persson P."/>
            <person name="Tunlid A."/>
        </authorList>
    </citation>
    <scope>NUCLEOTIDE SEQUENCE [LARGE SCALE GENOMIC DNA]</scope>
    <source>
        <strain evidence="9 10">CBS 291.85</strain>
    </source>
</reference>
<accession>A0A8H5C2G6</accession>
<keyword evidence="4 6" id="KW-1133">Transmembrane helix</keyword>
<dbReference type="GO" id="GO:0016020">
    <property type="term" value="C:membrane"/>
    <property type="evidence" value="ECO:0007669"/>
    <property type="project" value="UniProtKB-SubCell"/>
</dbReference>
<feature type="transmembrane region" description="Helical" evidence="6">
    <location>
        <begin position="358"/>
        <end position="382"/>
    </location>
</feature>
<keyword evidence="3 6" id="KW-0812">Transmembrane</keyword>
<feature type="transmembrane region" description="Helical" evidence="6">
    <location>
        <begin position="388"/>
        <end position="408"/>
    </location>
</feature>
<dbReference type="PROSITE" id="PS00211">
    <property type="entry name" value="ABC_TRANSPORTER_1"/>
    <property type="match status" value="1"/>
</dbReference>
<organism evidence="9 10">
    <name type="scientific">Tetrapyrgos nigripes</name>
    <dbReference type="NCBI Taxonomy" id="182062"/>
    <lineage>
        <taxon>Eukaryota</taxon>
        <taxon>Fungi</taxon>
        <taxon>Dikarya</taxon>
        <taxon>Basidiomycota</taxon>
        <taxon>Agaricomycotina</taxon>
        <taxon>Agaricomycetes</taxon>
        <taxon>Agaricomycetidae</taxon>
        <taxon>Agaricales</taxon>
        <taxon>Marasmiineae</taxon>
        <taxon>Marasmiaceae</taxon>
        <taxon>Tetrapyrgos</taxon>
    </lineage>
</organism>
<evidence type="ECO:0000313" key="9">
    <source>
        <dbReference type="EMBL" id="KAF5333783.1"/>
    </source>
</evidence>
<evidence type="ECO:0000256" key="1">
    <source>
        <dbReference type="ARBA" id="ARBA00004141"/>
    </source>
</evidence>
<dbReference type="InterPro" id="IPR003439">
    <property type="entry name" value="ABC_transporter-like_ATP-bd"/>
</dbReference>
<dbReference type="InterPro" id="IPR027417">
    <property type="entry name" value="P-loop_NTPase"/>
</dbReference>
<evidence type="ECO:0000259" key="8">
    <source>
        <dbReference type="Pfam" id="PF01061"/>
    </source>
</evidence>